<feature type="transmembrane region" description="Helical" evidence="1">
    <location>
        <begin position="192"/>
        <end position="214"/>
    </location>
</feature>
<feature type="transmembrane region" description="Helical" evidence="1">
    <location>
        <begin position="63"/>
        <end position="90"/>
    </location>
</feature>
<feature type="transmembrane region" description="Helical" evidence="1">
    <location>
        <begin position="364"/>
        <end position="392"/>
    </location>
</feature>
<proteinExistence type="predicted"/>
<keyword evidence="3" id="KW-1185">Reference proteome</keyword>
<sequence length="439" mass="45466">MNGAELRRLLRWYRADPRSWRARLSDLYGQALYVVIVGGLVVSAARTGLGAVVTAAPARSPDVFHWVTVATALLVAALLCRMAVVFGPVLVSGAAQSWLLSSPVDRRSLLAPRFFALLGVGAVVGAALGIAVAPPVGLVGAPLGVLVCAALVDAQADRRGAAVARHVTTAVITTQVLLLAVLAVVPDLPWPRLAATTPVAVTAAVGAAVASWHAHRTLTALTRGSLAAGAEIASATATATTWLDPTLLTATVVTRQARATGAVRSVRFRGGRLRSLLRADLTRHRRRPLGLLVFCALLPVPYLVDRVAAPTVTAAVHVVCAYLVADRFARGLRVVGRSPALRRALGGSDTASTLPHLALPTTAALLWTVATAPVLTPAHAVLSVLGSVAAVYRGATKPPMEYSSPLLDTPMGALPIGIITRMLRGPGLVLLAAVVQLST</sequence>
<comment type="caution">
    <text evidence="2">The sequence shown here is derived from an EMBL/GenBank/DDBJ whole genome shotgun (WGS) entry which is preliminary data.</text>
</comment>
<evidence type="ECO:0000313" key="2">
    <source>
        <dbReference type="EMBL" id="PRY38787.1"/>
    </source>
</evidence>
<dbReference type="AlphaFoldDB" id="A0A2T0SZF4"/>
<accession>A0A2T0SZF4</accession>
<keyword evidence="1" id="KW-1133">Transmembrane helix</keyword>
<organism evidence="2 3">
    <name type="scientific">Umezawaea tangerina</name>
    <dbReference type="NCBI Taxonomy" id="84725"/>
    <lineage>
        <taxon>Bacteria</taxon>
        <taxon>Bacillati</taxon>
        <taxon>Actinomycetota</taxon>
        <taxon>Actinomycetes</taxon>
        <taxon>Pseudonocardiales</taxon>
        <taxon>Pseudonocardiaceae</taxon>
        <taxon>Umezawaea</taxon>
    </lineage>
</organism>
<dbReference type="Proteomes" id="UP000239494">
    <property type="component" value="Unassembled WGS sequence"/>
</dbReference>
<reference evidence="2 3" key="1">
    <citation type="submission" date="2018-03" db="EMBL/GenBank/DDBJ databases">
        <title>Genomic Encyclopedia of Archaeal and Bacterial Type Strains, Phase II (KMG-II): from individual species to whole genera.</title>
        <authorList>
            <person name="Goeker M."/>
        </authorList>
    </citation>
    <scope>NUCLEOTIDE SEQUENCE [LARGE SCALE GENOMIC DNA]</scope>
    <source>
        <strain evidence="2 3">DSM 44720</strain>
    </source>
</reference>
<feature type="transmembrane region" description="Helical" evidence="1">
    <location>
        <begin position="288"/>
        <end position="304"/>
    </location>
</feature>
<dbReference type="OrthoDB" id="3381192at2"/>
<feature type="transmembrane region" description="Helical" evidence="1">
    <location>
        <begin position="110"/>
        <end position="130"/>
    </location>
</feature>
<name>A0A2T0SZF4_9PSEU</name>
<keyword evidence="1" id="KW-0812">Transmembrane</keyword>
<gene>
    <name evidence="2" type="ORF">CLV43_108187</name>
</gene>
<feature type="transmembrane region" description="Helical" evidence="1">
    <location>
        <begin position="31"/>
        <end position="57"/>
    </location>
</feature>
<feature type="transmembrane region" description="Helical" evidence="1">
    <location>
        <begin position="136"/>
        <end position="154"/>
    </location>
</feature>
<dbReference type="InterPro" id="IPR046264">
    <property type="entry name" value="DUF6297"/>
</dbReference>
<evidence type="ECO:0000256" key="1">
    <source>
        <dbReference type="SAM" id="Phobius"/>
    </source>
</evidence>
<dbReference type="RefSeq" id="WP_106190102.1">
    <property type="nucleotide sequence ID" value="NZ_PVTF01000008.1"/>
</dbReference>
<protein>
    <submittedName>
        <fullName evidence="2">Uncharacterized protein</fullName>
    </submittedName>
</protein>
<dbReference type="EMBL" id="PVTF01000008">
    <property type="protein sequence ID" value="PRY38787.1"/>
    <property type="molecule type" value="Genomic_DNA"/>
</dbReference>
<evidence type="ECO:0000313" key="3">
    <source>
        <dbReference type="Proteomes" id="UP000239494"/>
    </source>
</evidence>
<feature type="transmembrane region" description="Helical" evidence="1">
    <location>
        <begin position="166"/>
        <end position="186"/>
    </location>
</feature>
<dbReference type="Pfam" id="PF19814">
    <property type="entry name" value="DUF6297"/>
    <property type="match status" value="1"/>
</dbReference>
<keyword evidence="1" id="KW-0472">Membrane</keyword>